<evidence type="ECO:0000256" key="10">
    <source>
        <dbReference type="ARBA" id="ARBA00044624"/>
    </source>
</evidence>
<comment type="catalytic activity">
    <reaction evidence="10">
        <text>a 5'-end diphospho-ribonucleoside in mRNA + GTP + H(+) = a 5'-end (5'-triphosphoguanosine)-ribonucleoside in mRNA + diphosphate</text>
        <dbReference type="Rhea" id="RHEA:67012"/>
        <dbReference type="Rhea" id="RHEA-COMP:17165"/>
        <dbReference type="Rhea" id="RHEA-COMP:17166"/>
        <dbReference type="ChEBI" id="CHEBI:15378"/>
        <dbReference type="ChEBI" id="CHEBI:33019"/>
        <dbReference type="ChEBI" id="CHEBI:37565"/>
        <dbReference type="ChEBI" id="CHEBI:167616"/>
        <dbReference type="ChEBI" id="CHEBI:167617"/>
        <dbReference type="EC" id="2.7.7.50"/>
    </reaction>
    <physiologicalReaction direction="left-to-right" evidence="10">
        <dbReference type="Rhea" id="RHEA:67013"/>
    </physiologicalReaction>
</comment>
<evidence type="ECO:0000256" key="5">
    <source>
        <dbReference type="ARBA" id="ARBA00022695"/>
    </source>
</evidence>
<dbReference type="GO" id="GO:0005524">
    <property type="term" value="F:ATP binding"/>
    <property type="evidence" value="ECO:0007669"/>
    <property type="project" value="InterPro"/>
</dbReference>
<dbReference type="CDD" id="cd07895">
    <property type="entry name" value="Adenylation_mRNA_capping"/>
    <property type="match status" value="1"/>
</dbReference>
<reference evidence="13" key="1">
    <citation type="submission" date="2020-05" db="EMBL/GenBank/DDBJ databases">
        <title>Phylogenomic resolution of chytrid fungi.</title>
        <authorList>
            <person name="Stajich J.E."/>
            <person name="Amses K."/>
            <person name="Simmons R."/>
            <person name="Seto K."/>
            <person name="Myers J."/>
            <person name="Bonds A."/>
            <person name="Quandt C.A."/>
            <person name="Barry K."/>
            <person name="Liu P."/>
            <person name="Grigoriev I."/>
            <person name="Longcore J.E."/>
            <person name="James T.Y."/>
        </authorList>
    </citation>
    <scope>NUCLEOTIDE SEQUENCE</scope>
    <source>
        <strain evidence="13">JEL0318</strain>
    </source>
</reference>
<accession>A0AAD5S503</accession>
<evidence type="ECO:0000256" key="2">
    <source>
        <dbReference type="ARBA" id="ARBA00012475"/>
    </source>
</evidence>
<evidence type="ECO:0000259" key="12">
    <source>
        <dbReference type="Pfam" id="PF03919"/>
    </source>
</evidence>
<dbReference type="SUPFAM" id="SSF56091">
    <property type="entry name" value="DNA ligase/mRNA capping enzyme, catalytic domain"/>
    <property type="match status" value="1"/>
</dbReference>
<dbReference type="Gene3D" id="3.30.470.30">
    <property type="entry name" value="DNA ligase/mRNA capping enzyme"/>
    <property type="match status" value="1"/>
</dbReference>
<keyword evidence="3" id="KW-0507">mRNA processing</keyword>
<dbReference type="InterPro" id="IPR051029">
    <property type="entry name" value="mRNA_Capping_Enz/RNA_Phosphat"/>
</dbReference>
<dbReference type="GO" id="GO:0004484">
    <property type="term" value="F:mRNA guanylyltransferase activity"/>
    <property type="evidence" value="ECO:0007669"/>
    <property type="project" value="UniProtKB-EC"/>
</dbReference>
<dbReference type="Proteomes" id="UP001212841">
    <property type="component" value="Unassembled WGS sequence"/>
</dbReference>
<feature type="domain" description="mRNA capping enzyme adenylation" evidence="11">
    <location>
        <begin position="39"/>
        <end position="228"/>
    </location>
</feature>
<keyword evidence="6" id="KW-0547">Nucleotide-binding</keyword>
<dbReference type="PANTHER" id="PTHR10367">
    <property type="entry name" value="MRNA-CAPPING ENZYME"/>
    <property type="match status" value="1"/>
</dbReference>
<protein>
    <recommendedName>
        <fullName evidence="2">mRNA guanylyltransferase</fullName>
        <ecNumber evidence="2">2.7.7.50</ecNumber>
    </recommendedName>
</protein>
<organism evidence="13 14">
    <name type="scientific">Rhizophlyctis rosea</name>
    <dbReference type="NCBI Taxonomy" id="64517"/>
    <lineage>
        <taxon>Eukaryota</taxon>
        <taxon>Fungi</taxon>
        <taxon>Fungi incertae sedis</taxon>
        <taxon>Chytridiomycota</taxon>
        <taxon>Chytridiomycota incertae sedis</taxon>
        <taxon>Chytridiomycetes</taxon>
        <taxon>Rhizophlyctidales</taxon>
        <taxon>Rhizophlyctidaceae</taxon>
        <taxon>Rhizophlyctis</taxon>
    </lineage>
</organism>
<evidence type="ECO:0000256" key="6">
    <source>
        <dbReference type="ARBA" id="ARBA00022741"/>
    </source>
</evidence>
<evidence type="ECO:0000256" key="4">
    <source>
        <dbReference type="ARBA" id="ARBA00022679"/>
    </source>
</evidence>
<dbReference type="AlphaFoldDB" id="A0AAD5S503"/>
<name>A0AAD5S503_9FUNG</name>
<dbReference type="InterPro" id="IPR012340">
    <property type="entry name" value="NA-bd_OB-fold"/>
</dbReference>
<comment type="caution">
    <text evidence="13">The sequence shown here is derived from an EMBL/GenBank/DDBJ whole genome shotgun (WGS) entry which is preliminary data.</text>
</comment>
<dbReference type="Pfam" id="PF01331">
    <property type="entry name" value="mRNA_cap_enzyme"/>
    <property type="match status" value="1"/>
</dbReference>
<keyword evidence="8" id="KW-0342">GTP-binding</keyword>
<dbReference type="GO" id="GO:0005634">
    <property type="term" value="C:nucleus"/>
    <property type="evidence" value="ECO:0007669"/>
    <property type="project" value="UniProtKB-SubCell"/>
</dbReference>
<keyword evidence="5" id="KW-0548">Nucleotidyltransferase</keyword>
<evidence type="ECO:0000313" key="13">
    <source>
        <dbReference type="EMBL" id="KAJ3043073.1"/>
    </source>
</evidence>
<proteinExistence type="predicted"/>
<sequence>MSMPRIPGYEVSDREELNALRQRVANLFGSRTIKFPGAQPVSFAQKHLEELKNENYFVSEKADGIRCLMYTHVNSELDGASETFLIDRRNHFFYLQMGFPLPGQPHRDHFDTVLDGELILDTEPDGRETLRFLLFDCVIIDGKSLLERPYTSRLGYLKEHILKPYQQKLQKDPQYARGQCFRMDLKELQLSYGLAKVFEEIPKLKHGNDGIIFTSSVAPYTMGTCNKMQVHRCFLEGLKWKAKEDNTVDFKVTVEGSPRRYRIWLSGDRHSDVDKGILQLDPETEKKWGSIQVEGRIIECNWNPNWPNKWQFVRFRDDKNTANFVGVYDNIMETIENGVEKETVSLGFLTLHGFVGYEEMDE</sequence>
<evidence type="ECO:0000256" key="3">
    <source>
        <dbReference type="ARBA" id="ARBA00022664"/>
    </source>
</evidence>
<evidence type="ECO:0000313" key="14">
    <source>
        <dbReference type="Proteomes" id="UP001212841"/>
    </source>
</evidence>
<dbReference type="GO" id="GO:0005525">
    <property type="term" value="F:GTP binding"/>
    <property type="evidence" value="ECO:0007669"/>
    <property type="project" value="UniProtKB-KW"/>
</dbReference>
<dbReference type="PANTHER" id="PTHR10367:SF17">
    <property type="entry name" value="MRNA-CAPPING ENZYME"/>
    <property type="match status" value="1"/>
</dbReference>
<dbReference type="EC" id="2.7.7.50" evidence="2"/>
<dbReference type="Pfam" id="PF03919">
    <property type="entry name" value="mRNA_cap_C"/>
    <property type="match status" value="1"/>
</dbReference>
<gene>
    <name evidence="13" type="primary">CEG1_1</name>
    <name evidence="13" type="ORF">HK097_001845</name>
</gene>
<comment type="subcellular location">
    <subcellularLocation>
        <location evidence="1">Nucleus</location>
    </subcellularLocation>
</comment>
<evidence type="ECO:0000259" key="11">
    <source>
        <dbReference type="Pfam" id="PF01331"/>
    </source>
</evidence>
<evidence type="ECO:0000256" key="1">
    <source>
        <dbReference type="ARBA" id="ARBA00004123"/>
    </source>
</evidence>
<evidence type="ECO:0000256" key="7">
    <source>
        <dbReference type="ARBA" id="ARBA00023042"/>
    </source>
</evidence>
<feature type="domain" description="mRNA capping enzyme C-terminal" evidence="12">
    <location>
        <begin position="246"/>
        <end position="343"/>
    </location>
</feature>
<keyword evidence="7" id="KW-0506">mRNA capping</keyword>
<dbReference type="EMBL" id="JADGJD010001380">
    <property type="protein sequence ID" value="KAJ3043073.1"/>
    <property type="molecule type" value="Genomic_DNA"/>
</dbReference>
<keyword evidence="14" id="KW-1185">Reference proteome</keyword>
<keyword evidence="4" id="KW-0808">Transferase</keyword>
<dbReference type="SUPFAM" id="SSF50249">
    <property type="entry name" value="Nucleic acid-binding proteins"/>
    <property type="match status" value="1"/>
</dbReference>
<dbReference type="InterPro" id="IPR013846">
    <property type="entry name" value="mRNA_cap_enzyme_C"/>
</dbReference>
<evidence type="ECO:0000256" key="9">
    <source>
        <dbReference type="ARBA" id="ARBA00023242"/>
    </source>
</evidence>
<keyword evidence="9" id="KW-0539">Nucleus</keyword>
<dbReference type="InterPro" id="IPR001339">
    <property type="entry name" value="mRNA_cap_enzyme_adenylation"/>
</dbReference>
<dbReference type="GO" id="GO:0006370">
    <property type="term" value="P:7-methylguanosine mRNA capping"/>
    <property type="evidence" value="ECO:0007669"/>
    <property type="project" value="UniProtKB-KW"/>
</dbReference>
<evidence type="ECO:0000256" key="8">
    <source>
        <dbReference type="ARBA" id="ARBA00023134"/>
    </source>
</evidence>
<dbReference type="Gene3D" id="2.40.50.140">
    <property type="entry name" value="Nucleic acid-binding proteins"/>
    <property type="match status" value="1"/>
</dbReference>